<accession>A0A1X0N2J9</accession>
<feature type="domain" description="YjiS-like" evidence="1">
    <location>
        <begin position="22"/>
        <end position="54"/>
    </location>
</feature>
<keyword evidence="3" id="KW-1185">Reference proteome</keyword>
<gene>
    <name evidence="2" type="ORF">BZK31_20085</name>
</gene>
<evidence type="ECO:0000259" key="1">
    <source>
        <dbReference type="Pfam" id="PF06568"/>
    </source>
</evidence>
<name>A0A1X0N2J9_9PSED</name>
<comment type="caution">
    <text evidence="2">The sequence shown here is derived from an EMBL/GenBank/DDBJ whole genome shotgun (WGS) entry which is preliminary data.</text>
</comment>
<dbReference type="Proteomes" id="UP000192815">
    <property type="component" value="Unassembled WGS sequence"/>
</dbReference>
<evidence type="ECO:0000313" key="3">
    <source>
        <dbReference type="Proteomes" id="UP000192815"/>
    </source>
</evidence>
<proteinExistence type="predicted"/>
<dbReference type="Pfam" id="PF06568">
    <property type="entry name" value="YjiS-like"/>
    <property type="match status" value="1"/>
</dbReference>
<protein>
    <recommendedName>
        <fullName evidence="1">YjiS-like domain-containing protein</fullName>
    </recommendedName>
</protein>
<dbReference type="AlphaFoldDB" id="A0A1X0N2J9"/>
<sequence>MLVTRSSLLAPLGNTLQALKNRVIRGYELHRQRRLLAQMSDEALKDMGLSRADILQESERPFWDDPMKR</sequence>
<evidence type="ECO:0000313" key="2">
    <source>
        <dbReference type="EMBL" id="ORC57527.1"/>
    </source>
</evidence>
<dbReference type="InterPro" id="IPR009506">
    <property type="entry name" value="YjiS-like"/>
</dbReference>
<dbReference type="EMBL" id="MUIO01000079">
    <property type="protein sequence ID" value="ORC57527.1"/>
    <property type="molecule type" value="Genomic_DNA"/>
</dbReference>
<organism evidence="2 3">
    <name type="scientific">Pseudomonas floridensis</name>
    <dbReference type="NCBI Taxonomy" id="1958950"/>
    <lineage>
        <taxon>Bacteria</taxon>
        <taxon>Pseudomonadati</taxon>
        <taxon>Pseudomonadota</taxon>
        <taxon>Gammaproteobacteria</taxon>
        <taxon>Pseudomonadales</taxon>
        <taxon>Pseudomonadaceae</taxon>
        <taxon>Pseudomonas</taxon>
    </lineage>
</organism>
<reference evidence="3" key="1">
    <citation type="submission" date="2017-02" db="EMBL/GenBank/DDBJ databases">
        <title>Pseudomonas floridae sp. nov., a novel pathogenic bacterial species isolated from tomato.</title>
        <authorList>
            <person name="Timilsina S."/>
            <person name="Vallad G.E."/>
            <person name="Jones J.B."/>
        </authorList>
    </citation>
    <scope>NUCLEOTIDE SEQUENCE [LARGE SCALE GENOMIC DNA]</scope>
    <source>
        <strain evidence="3">GEV388</strain>
    </source>
</reference>